<proteinExistence type="predicted"/>
<reference evidence="1" key="1">
    <citation type="submission" date="2014-09" db="EMBL/GenBank/DDBJ databases">
        <authorList>
            <person name="Magalhaes I.L.F."/>
            <person name="Oliveira U."/>
            <person name="Santos F.R."/>
            <person name="Vidigal T.H.D.A."/>
            <person name="Brescovit A.D."/>
            <person name="Santos A.J."/>
        </authorList>
    </citation>
    <scope>NUCLEOTIDE SEQUENCE</scope>
    <source>
        <tissue evidence="1">Shoot tissue taken approximately 20 cm above the soil surface</tissue>
    </source>
</reference>
<dbReference type="EMBL" id="GBRH01232163">
    <property type="protein sequence ID" value="JAD65732.1"/>
    <property type="molecule type" value="Transcribed_RNA"/>
</dbReference>
<evidence type="ECO:0000313" key="1">
    <source>
        <dbReference type="EMBL" id="JAD65732.1"/>
    </source>
</evidence>
<reference evidence="1" key="2">
    <citation type="journal article" date="2015" name="Data Brief">
        <title>Shoot transcriptome of the giant reed, Arundo donax.</title>
        <authorList>
            <person name="Barrero R.A."/>
            <person name="Guerrero F.D."/>
            <person name="Moolhuijzen P."/>
            <person name="Goolsby J.A."/>
            <person name="Tidwell J."/>
            <person name="Bellgard S.E."/>
            <person name="Bellgard M.I."/>
        </authorList>
    </citation>
    <scope>NUCLEOTIDE SEQUENCE</scope>
    <source>
        <tissue evidence="1">Shoot tissue taken approximately 20 cm above the soil surface</tissue>
    </source>
</reference>
<organism evidence="1">
    <name type="scientific">Arundo donax</name>
    <name type="common">Giant reed</name>
    <name type="synonym">Donax arundinaceus</name>
    <dbReference type="NCBI Taxonomy" id="35708"/>
    <lineage>
        <taxon>Eukaryota</taxon>
        <taxon>Viridiplantae</taxon>
        <taxon>Streptophyta</taxon>
        <taxon>Embryophyta</taxon>
        <taxon>Tracheophyta</taxon>
        <taxon>Spermatophyta</taxon>
        <taxon>Magnoliopsida</taxon>
        <taxon>Liliopsida</taxon>
        <taxon>Poales</taxon>
        <taxon>Poaceae</taxon>
        <taxon>PACMAD clade</taxon>
        <taxon>Arundinoideae</taxon>
        <taxon>Arundineae</taxon>
        <taxon>Arundo</taxon>
    </lineage>
</organism>
<protein>
    <submittedName>
        <fullName evidence="1">Uncharacterized protein</fullName>
    </submittedName>
</protein>
<sequence>MIHIKWFCLDLL</sequence>
<name>A0A0A9C2G5_ARUDO</name>
<accession>A0A0A9C2G5</accession>